<dbReference type="AlphaFoldDB" id="A0A0A1V0K9"/>
<evidence type="ECO:0000256" key="1">
    <source>
        <dbReference type="SAM" id="MobiDB-lite"/>
    </source>
</evidence>
<dbReference type="HOGENOM" id="CLU_1133820_0_0_1"/>
<feature type="region of interest" description="Disordered" evidence="1">
    <location>
        <begin position="233"/>
        <end position="272"/>
    </location>
</feature>
<dbReference type="OrthoDB" id="4937683at2759"/>
<evidence type="ECO:0000313" key="2">
    <source>
        <dbReference type="EMBL" id="EXV03689.1"/>
    </source>
</evidence>
<accession>A0A0A1V0K9</accession>
<proteinExistence type="predicted"/>
<protein>
    <submittedName>
        <fullName evidence="2">Uncharacterized protein</fullName>
    </submittedName>
</protein>
<dbReference type="eggNOG" id="ENOG502RMMK">
    <property type="taxonomic scope" value="Eukaryota"/>
</dbReference>
<dbReference type="SUPFAM" id="SSF58113">
    <property type="entry name" value="Apolipoprotein A-I"/>
    <property type="match status" value="1"/>
</dbReference>
<gene>
    <name evidence="2" type="ORF">X797_003488</name>
</gene>
<reference evidence="2 3" key="1">
    <citation type="submission" date="2014-02" db="EMBL/GenBank/DDBJ databases">
        <title>The genome sequence of the entomopathogenic fungus Metarhizium robertsii ARSEF 2575.</title>
        <authorList>
            <person name="Giuliano Garisto Donzelli B."/>
            <person name="Roe B.A."/>
            <person name="Macmil S.L."/>
            <person name="Krasnoff S.B."/>
            <person name="Gibson D.M."/>
        </authorList>
    </citation>
    <scope>NUCLEOTIDE SEQUENCE [LARGE SCALE GENOMIC DNA]</scope>
    <source>
        <strain evidence="2 3">ARSEF 2575</strain>
    </source>
</reference>
<dbReference type="EMBL" id="JELW01000003">
    <property type="protein sequence ID" value="EXV03689.1"/>
    <property type="molecule type" value="Genomic_DNA"/>
</dbReference>
<sequence length="280" mass="30657">MTEVAAAITAIRRDISALRAEISEGLEKICTSTSGFDKSLLDIDGILMRDVSARLDSLALDIMTTRVDIQALGLDIDQAHDRVCTTLDDHRSGIFKAVQDSHKATSGRLEDLSRAVVDVNSRTKHGLLETGHGLDVDHDAFVTKLDKVSEDINLTVCRKIDNANGHINKLIVDTRDHLQGRLDEVQEEVESSRRRTHEKLNDVHEALAGIVNTTRDRLLRKVEQATSLFSSMQPLMHFHDPVGRPSPGDGSGTSHTKSGPGSALRFQNDDDSIASVVKGL</sequence>
<evidence type="ECO:0000313" key="3">
    <source>
        <dbReference type="Proteomes" id="UP000030151"/>
    </source>
</evidence>
<organism evidence="2 3">
    <name type="scientific">Metarhizium robertsii</name>
    <dbReference type="NCBI Taxonomy" id="568076"/>
    <lineage>
        <taxon>Eukaryota</taxon>
        <taxon>Fungi</taxon>
        <taxon>Dikarya</taxon>
        <taxon>Ascomycota</taxon>
        <taxon>Pezizomycotina</taxon>
        <taxon>Sordariomycetes</taxon>
        <taxon>Hypocreomycetidae</taxon>
        <taxon>Hypocreales</taxon>
        <taxon>Clavicipitaceae</taxon>
        <taxon>Metarhizium</taxon>
    </lineage>
</organism>
<name>A0A0A1V0K9_9HYPO</name>
<dbReference type="Proteomes" id="UP000030151">
    <property type="component" value="Unassembled WGS sequence"/>
</dbReference>
<comment type="caution">
    <text evidence="2">The sequence shown here is derived from an EMBL/GenBank/DDBJ whole genome shotgun (WGS) entry which is preliminary data.</text>
</comment>